<evidence type="ECO:0000313" key="4">
    <source>
        <dbReference type="EMBL" id="KAK7473296.1"/>
    </source>
</evidence>
<dbReference type="EMBL" id="JBANRG010000156">
    <property type="protein sequence ID" value="KAK7433496.1"/>
    <property type="molecule type" value="Genomic_DNA"/>
</dbReference>
<dbReference type="SUPFAM" id="SSF52047">
    <property type="entry name" value="RNI-like"/>
    <property type="match status" value="1"/>
</dbReference>
<feature type="domain" description="F-box" evidence="2">
    <location>
        <begin position="82"/>
        <end position="139"/>
    </location>
</feature>
<dbReference type="Gene3D" id="1.20.1280.50">
    <property type="match status" value="1"/>
</dbReference>
<dbReference type="EMBL" id="JBANRG010000001">
    <property type="protein sequence ID" value="KAK7473296.1"/>
    <property type="molecule type" value="Genomic_DNA"/>
</dbReference>
<evidence type="ECO:0000313" key="5">
    <source>
        <dbReference type="Proteomes" id="UP001498398"/>
    </source>
</evidence>
<accession>A0ABR1KCW1</accession>
<evidence type="ECO:0000256" key="1">
    <source>
        <dbReference type="SAM" id="Coils"/>
    </source>
</evidence>
<dbReference type="Pfam" id="PF12937">
    <property type="entry name" value="F-box-like"/>
    <property type="match status" value="1"/>
</dbReference>
<feature type="coiled-coil region" evidence="1">
    <location>
        <begin position="42"/>
        <end position="76"/>
    </location>
</feature>
<comment type="caution">
    <text evidence="4">The sequence shown here is derived from an EMBL/GenBank/DDBJ whole genome shotgun (WGS) entry which is preliminary data.</text>
</comment>
<proteinExistence type="predicted"/>
<dbReference type="InterPro" id="IPR001810">
    <property type="entry name" value="F-box_dom"/>
</dbReference>
<evidence type="ECO:0000313" key="3">
    <source>
        <dbReference type="EMBL" id="KAK7433496.1"/>
    </source>
</evidence>
<organism evidence="4 5">
    <name type="scientific">Marasmiellus scandens</name>
    <dbReference type="NCBI Taxonomy" id="2682957"/>
    <lineage>
        <taxon>Eukaryota</taxon>
        <taxon>Fungi</taxon>
        <taxon>Dikarya</taxon>
        <taxon>Basidiomycota</taxon>
        <taxon>Agaricomycotina</taxon>
        <taxon>Agaricomycetes</taxon>
        <taxon>Agaricomycetidae</taxon>
        <taxon>Agaricales</taxon>
        <taxon>Marasmiineae</taxon>
        <taxon>Omphalotaceae</taxon>
        <taxon>Marasmiellus</taxon>
    </lineage>
</organism>
<keyword evidence="1" id="KW-0175">Coiled coil</keyword>
<sequence length="528" mass="61259">MPTAYDDISLLPIDPSQFQAPYPSDAKVSQVQQQIHDARSLIDQCDLEIGRLRSTISSLEKQKRRITRRIDEYRALISPVRKIPVEIWTEIFSIFLEDSCNLHITYYKISTPTLRLSHVCSFWRAIVMSTPKLWTHLRIDLMHSSDEMVEAVAFYLDRAKTDPLCLELAASYHISGRFGHQGRQVFKLLLDVHARWFKVNLDFDRRALDEIEIDREIERHLGTMSICCDILQSFSVSTFANGAPPVNLSLQLLRLLEKAPRLESFNSDYFDKSFAPLFSNLVDIRFGFLSMEDVLFCLSICPKLERADFAINDVNGGFGETMQVCHVKLRSLKFSFRIYAINSEDTFKGLTLPALSRLEFKIWGKNYTSLQNLLLRSRCPLEYLKLYLDPFTSDQELAQLLSLTPKLSHLELEPEMEWTPAFFQIFTLKDGRTPVLPRLEFLHVRLYKNFALPEPEVILSMIKSRKHFMNLQGQNKRLDRFVVDFSLTDSAPATNQWVWWFTSRAEPGLQVLKEENGRKTQLQIRVSV</sequence>
<gene>
    <name evidence="4" type="ORF">VKT23_001391</name>
    <name evidence="3" type="ORF">VKT23_020755</name>
</gene>
<dbReference type="Gene3D" id="3.80.10.10">
    <property type="entry name" value="Ribonuclease Inhibitor"/>
    <property type="match status" value="1"/>
</dbReference>
<reference evidence="4 5" key="1">
    <citation type="submission" date="2024-01" db="EMBL/GenBank/DDBJ databases">
        <title>A draft genome for the cacao thread blight pathogen Marasmiellus scandens.</title>
        <authorList>
            <person name="Baruah I.K."/>
            <person name="Leung J."/>
            <person name="Bukari Y."/>
            <person name="Amoako-Attah I."/>
            <person name="Meinhardt L.W."/>
            <person name="Bailey B.A."/>
            <person name="Cohen S.P."/>
        </authorList>
    </citation>
    <scope>NUCLEOTIDE SEQUENCE [LARGE SCALE GENOMIC DNA]</scope>
    <source>
        <strain evidence="4 5">GH-19</strain>
    </source>
</reference>
<dbReference type="InterPro" id="IPR032675">
    <property type="entry name" value="LRR_dom_sf"/>
</dbReference>
<dbReference type="Proteomes" id="UP001498398">
    <property type="component" value="Unassembled WGS sequence"/>
</dbReference>
<evidence type="ECO:0000259" key="2">
    <source>
        <dbReference type="Pfam" id="PF12937"/>
    </source>
</evidence>
<name>A0ABR1KCW1_9AGAR</name>
<protein>
    <recommendedName>
        <fullName evidence="2">F-box domain-containing protein</fullName>
    </recommendedName>
</protein>
<keyword evidence="5" id="KW-1185">Reference proteome</keyword>